<dbReference type="Proteomes" id="UP000198677">
    <property type="component" value="Unassembled WGS sequence"/>
</dbReference>
<sequence>MATTPEQAPDLVGPRVVLTAIRPEHRDRLREIHREPEVRRWWQIPDDDWPEVEEPDTTKYTVLEGGQVIGFAQWYCEPDPDYRHAGLDLFLSSGTQGRGLGTEVVRVLCAHLVDDQRFHRLVIDPKLANAPAIACYRKVGFKDVGVMREYEKNKNGTWDDGLLMDLLARELVR</sequence>
<comment type="similarity">
    <text evidence="3">Belongs to the acetyltransferase family. RimJ subfamily.</text>
</comment>
<dbReference type="SUPFAM" id="SSF55729">
    <property type="entry name" value="Acyl-CoA N-acyltransferases (Nat)"/>
    <property type="match status" value="1"/>
</dbReference>
<proteinExistence type="inferred from homology"/>
<keyword evidence="2" id="KW-0012">Acyltransferase</keyword>
<gene>
    <name evidence="5" type="ORF">SAMN05444583_1049</name>
</gene>
<dbReference type="InterPro" id="IPR016181">
    <property type="entry name" value="Acyl_CoA_acyltransferase"/>
</dbReference>
<dbReference type="Pfam" id="PF00583">
    <property type="entry name" value="Acetyltransf_1"/>
    <property type="match status" value="1"/>
</dbReference>
<evidence type="ECO:0000259" key="4">
    <source>
        <dbReference type="PROSITE" id="PS51186"/>
    </source>
</evidence>
<dbReference type="CDD" id="cd04301">
    <property type="entry name" value="NAT_SF"/>
    <property type="match status" value="1"/>
</dbReference>
<dbReference type="GO" id="GO:0016747">
    <property type="term" value="F:acyltransferase activity, transferring groups other than amino-acyl groups"/>
    <property type="evidence" value="ECO:0007669"/>
    <property type="project" value="InterPro"/>
</dbReference>
<dbReference type="InterPro" id="IPR051531">
    <property type="entry name" value="N-acetyltransferase"/>
</dbReference>
<dbReference type="InterPro" id="IPR000182">
    <property type="entry name" value="GNAT_dom"/>
</dbReference>
<evidence type="ECO:0000256" key="3">
    <source>
        <dbReference type="ARBA" id="ARBA00038502"/>
    </source>
</evidence>
<dbReference type="PROSITE" id="PS51186">
    <property type="entry name" value="GNAT"/>
    <property type="match status" value="1"/>
</dbReference>
<feature type="domain" description="N-acetyltransferase" evidence="4">
    <location>
        <begin position="16"/>
        <end position="169"/>
    </location>
</feature>
<accession>A0A1H7KEM3</accession>
<evidence type="ECO:0000256" key="1">
    <source>
        <dbReference type="ARBA" id="ARBA00022679"/>
    </source>
</evidence>
<evidence type="ECO:0000256" key="2">
    <source>
        <dbReference type="ARBA" id="ARBA00023315"/>
    </source>
</evidence>
<name>A0A1H7KEM3_9NOCA</name>
<reference evidence="6" key="1">
    <citation type="submission" date="2016-10" db="EMBL/GenBank/DDBJ databases">
        <authorList>
            <person name="Varghese N."/>
            <person name="Submissions S."/>
        </authorList>
    </citation>
    <scope>NUCLEOTIDE SEQUENCE [LARGE SCALE GENOMIC DNA]</scope>
    <source>
        <strain evidence="6">DSM 44675</strain>
    </source>
</reference>
<keyword evidence="6" id="KW-1185">Reference proteome</keyword>
<dbReference type="EMBL" id="FOAW01000004">
    <property type="protein sequence ID" value="SEK84415.1"/>
    <property type="molecule type" value="Genomic_DNA"/>
</dbReference>
<protein>
    <submittedName>
        <fullName evidence="5">Aminoglycoside 6'-N-acetyltransferase</fullName>
    </submittedName>
</protein>
<organism evidence="5 6">
    <name type="scientific">Rhodococcus maanshanensis</name>
    <dbReference type="NCBI Taxonomy" id="183556"/>
    <lineage>
        <taxon>Bacteria</taxon>
        <taxon>Bacillati</taxon>
        <taxon>Actinomycetota</taxon>
        <taxon>Actinomycetes</taxon>
        <taxon>Mycobacteriales</taxon>
        <taxon>Nocardiaceae</taxon>
        <taxon>Rhodococcus</taxon>
    </lineage>
</organism>
<dbReference type="PANTHER" id="PTHR43792:SF8">
    <property type="entry name" value="[RIBOSOMAL PROTEIN US5]-ALANINE N-ACETYLTRANSFERASE"/>
    <property type="match status" value="1"/>
</dbReference>
<dbReference type="RefSeq" id="WP_174562902.1">
    <property type="nucleotide sequence ID" value="NZ_FOAW01000004.1"/>
</dbReference>
<keyword evidence="1 5" id="KW-0808">Transferase</keyword>
<dbReference type="Gene3D" id="3.40.630.30">
    <property type="match status" value="1"/>
</dbReference>
<evidence type="ECO:0000313" key="6">
    <source>
        <dbReference type="Proteomes" id="UP000198677"/>
    </source>
</evidence>
<dbReference type="PANTHER" id="PTHR43792">
    <property type="entry name" value="GNAT FAMILY, PUTATIVE (AFU_ORTHOLOGUE AFUA_3G00765)-RELATED-RELATED"/>
    <property type="match status" value="1"/>
</dbReference>
<dbReference type="AlphaFoldDB" id="A0A1H7KEM3"/>
<evidence type="ECO:0000313" key="5">
    <source>
        <dbReference type="EMBL" id="SEK84415.1"/>
    </source>
</evidence>